<dbReference type="AlphaFoldDB" id="A0AAV5TQB9"/>
<dbReference type="EMBL" id="BTSX01000004">
    <property type="protein sequence ID" value="GMS96599.1"/>
    <property type="molecule type" value="Genomic_DNA"/>
</dbReference>
<keyword evidence="4" id="KW-1185">Reference proteome</keyword>
<feature type="signal peptide" evidence="1">
    <location>
        <begin position="1"/>
        <end position="22"/>
    </location>
</feature>
<dbReference type="Pfam" id="PF24976">
    <property type="entry name" value="Lipocalin_10"/>
    <property type="match status" value="1"/>
</dbReference>
<proteinExistence type="predicted"/>
<dbReference type="Proteomes" id="UP001432027">
    <property type="component" value="Unassembled WGS sequence"/>
</dbReference>
<dbReference type="PANTHER" id="PTHR37437">
    <property type="entry name" value="LIPOCALIN-RELATED PROTEIN-RELATED"/>
    <property type="match status" value="1"/>
</dbReference>
<protein>
    <recommendedName>
        <fullName evidence="2">Lipocalin domain-containing protein</fullName>
    </recommendedName>
</protein>
<gene>
    <name evidence="3" type="ORF">PENTCL1PPCAC_18774</name>
</gene>
<dbReference type="PANTHER" id="PTHR37437:SF1">
    <property type="entry name" value="LIPOCALIN-RELATED PROTEIN"/>
    <property type="match status" value="1"/>
</dbReference>
<feature type="domain" description="Lipocalin" evidence="2">
    <location>
        <begin position="212"/>
        <end position="292"/>
    </location>
</feature>
<reference evidence="3" key="1">
    <citation type="submission" date="2023-10" db="EMBL/GenBank/DDBJ databases">
        <title>Genome assembly of Pristionchus species.</title>
        <authorList>
            <person name="Yoshida K."/>
            <person name="Sommer R.J."/>
        </authorList>
    </citation>
    <scope>NUCLEOTIDE SEQUENCE</scope>
    <source>
        <strain evidence="3">RS0144</strain>
    </source>
</reference>
<evidence type="ECO:0000313" key="3">
    <source>
        <dbReference type="EMBL" id="GMS96599.1"/>
    </source>
</evidence>
<accession>A0AAV5TQB9</accession>
<organism evidence="3 4">
    <name type="scientific">Pristionchus entomophagus</name>
    <dbReference type="NCBI Taxonomy" id="358040"/>
    <lineage>
        <taxon>Eukaryota</taxon>
        <taxon>Metazoa</taxon>
        <taxon>Ecdysozoa</taxon>
        <taxon>Nematoda</taxon>
        <taxon>Chromadorea</taxon>
        <taxon>Rhabditida</taxon>
        <taxon>Rhabditina</taxon>
        <taxon>Diplogasteromorpha</taxon>
        <taxon>Diplogasteroidea</taxon>
        <taxon>Neodiplogasteridae</taxon>
        <taxon>Pristionchus</taxon>
    </lineage>
</organism>
<feature type="non-terminal residue" evidence="3">
    <location>
        <position position="1"/>
    </location>
</feature>
<comment type="caution">
    <text evidence="3">The sequence shown here is derived from an EMBL/GenBank/DDBJ whole genome shotgun (WGS) entry which is preliminary data.</text>
</comment>
<evidence type="ECO:0000256" key="1">
    <source>
        <dbReference type="SAM" id="SignalP"/>
    </source>
</evidence>
<evidence type="ECO:0000259" key="2">
    <source>
        <dbReference type="Pfam" id="PF24976"/>
    </source>
</evidence>
<keyword evidence="1" id="KW-0732">Signal</keyword>
<name>A0AAV5TQB9_9BILA</name>
<sequence length="302" mass="33442">FRSMRFLLSTTLILLFASVSLSAPEGENVIVESPSRTTVESIVSTTKATVPEIIEEGSGAQSDSKDATVPVMTPAPTAPSSKEEVALITREEDRWDLSKMMGRWFEAINTPADSAESCVVRNYGGLKKKTKRFTLRKMLKGGPGGGSGGPAGFLESKLPVAALPLQLFGGMFEDKLKLEAPVQNSIDFVKQVSGADEAVLLIQSSQHPKSKPIRFVKHGPEFTNTEGETQYEYIIMSNQSKYPVTVLVRDIDTFKQKYEKEVFVWLQENGFINDFKRAFNLVKTASYSTCEYTEATYEQYGM</sequence>
<evidence type="ECO:0000313" key="4">
    <source>
        <dbReference type="Proteomes" id="UP001432027"/>
    </source>
</evidence>
<feature type="chain" id="PRO_5043719603" description="Lipocalin domain-containing protein" evidence="1">
    <location>
        <begin position="23"/>
        <end position="302"/>
    </location>
</feature>
<dbReference type="InterPro" id="IPR056868">
    <property type="entry name" value="Lipocalin_dom_nem"/>
</dbReference>